<proteinExistence type="predicted"/>
<reference evidence="2 3" key="1">
    <citation type="submission" date="2017-11" db="EMBL/GenBank/DDBJ databases">
        <title>Revised Sequence and Annotation of the Rhodobaca barguzinensis strain alga05 Genome.</title>
        <authorList>
            <person name="Kopejtka K."/>
            <person name="Tomasch J.M."/>
            <person name="Bunk B."/>
            <person name="Koblizek M."/>
        </authorList>
    </citation>
    <scope>NUCLEOTIDE SEQUENCE [LARGE SCALE GENOMIC DNA]</scope>
    <source>
        <strain evidence="3">alga05</strain>
    </source>
</reference>
<feature type="signal peptide" evidence="1">
    <location>
        <begin position="1"/>
        <end position="25"/>
    </location>
</feature>
<sequence length="138" mass="14846">MNLKGSFFMRVFAFCLGLGLSPALSETLSIRLDQANPGADQCQLVFVLENGFSTEFESLQAEVVLLSPESRVLRLSLLDFQSLPANGMRVRSFNLAGLDCADIGRVLFNAMGPCTPLEARACTAALEVGSATDIEVLK</sequence>
<evidence type="ECO:0000256" key="1">
    <source>
        <dbReference type="SAM" id="SignalP"/>
    </source>
</evidence>
<evidence type="ECO:0000313" key="3">
    <source>
        <dbReference type="Proteomes" id="UP000228948"/>
    </source>
</evidence>
<keyword evidence="3" id="KW-1185">Reference proteome</keyword>
<feature type="chain" id="PRO_5014868715" description="Tat pathway signal sequence domain protein" evidence="1">
    <location>
        <begin position="26"/>
        <end position="138"/>
    </location>
</feature>
<dbReference type="EMBL" id="CP024899">
    <property type="protein sequence ID" value="ATX65613.1"/>
    <property type="molecule type" value="Genomic_DNA"/>
</dbReference>
<dbReference type="KEGG" id="rbg:BG454_07065"/>
<protein>
    <recommendedName>
        <fullName evidence="4">Tat pathway signal sequence domain protein</fullName>
    </recommendedName>
</protein>
<dbReference type="AlphaFoldDB" id="A0A2K8KCG7"/>
<evidence type="ECO:0000313" key="2">
    <source>
        <dbReference type="EMBL" id="ATX65613.1"/>
    </source>
</evidence>
<dbReference type="STRING" id="441209.GCA_001870665_01192"/>
<dbReference type="Proteomes" id="UP000228948">
    <property type="component" value="Chromosome"/>
</dbReference>
<accession>A0A2K8KCG7</accession>
<name>A0A2K8KCG7_9RHOB</name>
<gene>
    <name evidence="2" type="ORF">BG454_07065</name>
</gene>
<keyword evidence="1" id="KW-0732">Signal</keyword>
<dbReference type="RefSeq" id="WP_071480173.1">
    <property type="nucleotide sequence ID" value="NZ_CP024899.1"/>
</dbReference>
<evidence type="ECO:0008006" key="4">
    <source>
        <dbReference type="Google" id="ProtNLM"/>
    </source>
</evidence>
<organism evidence="2 3">
    <name type="scientific">Roseinatronobacter bogoriensis subsp. barguzinensis</name>
    <dbReference type="NCBI Taxonomy" id="441209"/>
    <lineage>
        <taxon>Bacteria</taxon>
        <taxon>Pseudomonadati</taxon>
        <taxon>Pseudomonadota</taxon>
        <taxon>Alphaproteobacteria</taxon>
        <taxon>Rhodobacterales</taxon>
        <taxon>Paracoccaceae</taxon>
        <taxon>Roseinatronobacter</taxon>
    </lineage>
</organism>